<dbReference type="RefSeq" id="WP_252741785.1">
    <property type="nucleotide sequence ID" value="NZ_JAMXIB010000009.1"/>
</dbReference>
<evidence type="ECO:0000313" key="2">
    <source>
        <dbReference type="EMBL" id="MCO5725411.1"/>
    </source>
</evidence>
<keyword evidence="3" id="KW-1185">Reference proteome</keyword>
<gene>
    <name evidence="2" type="ORF">NG653_11125</name>
</gene>
<reference evidence="2 3" key="1">
    <citation type="submission" date="2022-06" db="EMBL/GenBank/DDBJ databases">
        <authorList>
            <person name="Xuan X."/>
        </authorList>
    </citation>
    <scope>NUCLEOTIDE SEQUENCE [LARGE SCALE GENOMIC DNA]</scope>
    <source>
        <strain evidence="2 3">2V75</strain>
    </source>
</reference>
<protein>
    <submittedName>
        <fullName evidence="2">Uncharacterized protein</fullName>
    </submittedName>
</protein>
<sequence length="135" mass="14873">MKVALLALFLGLYTWSPIYACKAPCTDGKNNDTTALLREMTREFEAALRAQDQTLVLNPSSLAVYEPEEMIDLGFDASAYLPAGFDALAGKIASYDLPELIEVEDAEAVDFDLGFDPALYLPHGFDPFRGMELSR</sequence>
<comment type="caution">
    <text evidence="2">The sequence shown here is derived from an EMBL/GenBank/DDBJ whole genome shotgun (WGS) entry which is preliminary data.</text>
</comment>
<proteinExistence type="predicted"/>
<feature type="signal peptide" evidence="1">
    <location>
        <begin position="1"/>
        <end position="20"/>
    </location>
</feature>
<dbReference type="Proteomes" id="UP001206312">
    <property type="component" value="Unassembled WGS sequence"/>
</dbReference>
<evidence type="ECO:0000313" key="3">
    <source>
        <dbReference type="Proteomes" id="UP001206312"/>
    </source>
</evidence>
<accession>A0ABT1AZP3</accession>
<dbReference type="EMBL" id="JAMXIB010000009">
    <property type="protein sequence ID" value="MCO5725411.1"/>
    <property type="molecule type" value="Genomic_DNA"/>
</dbReference>
<organism evidence="2 3">
    <name type="scientific">Robiginitalea marina</name>
    <dbReference type="NCBI Taxonomy" id="2954105"/>
    <lineage>
        <taxon>Bacteria</taxon>
        <taxon>Pseudomonadati</taxon>
        <taxon>Bacteroidota</taxon>
        <taxon>Flavobacteriia</taxon>
        <taxon>Flavobacteriales</taxon>
        <taxon>Flavobacteriaceae</taxon>
        <taxon>Robiginitalea</taxon>
    </lineage>
</organism>
<name>A0ABT1AZP3_9FLAO</name>
<keyword evidence="1" id="KW-0732">Signal</keyword>
<feature type="chain" id="PRO_5046702629" evidence="1">
    <location>
        <begin position="21"/>
        <end position="135"/>
    </location>
</feature>
<evidence type="ECO:0000256" key="1">
    <source>
        <dbReference type="SAM" id="SignalP"/>
    </source>
</evidence>